<dbReference type="PROSITE" id="PS50097">
    <property type="entry name" value="BTB"/>
    <property type="match status" value="1"/>
</dbReference>
<gene>
    <name evidence="2" type="ORF">DFH07DRAFT_941300</name>
</gene>
<evidence type="ECO:0000313" key="2">
    <source>
        <dbReference type="EMBL" id="KAJ7753403.1"/>
    </source>
</evidence>
<dbReference type="CDD" id="cd18186">
    <property type="entry name" value="BTB_POZ_ZBTB_KLHL-like"/>
    <property type="match status" value="1"/>
</dbReference>
<dbReference type="AlphaFoldDB" id="A0AAD7NB43"/>
<dbReference type="EMBL" id="JARJLG010000071">
    <property type="protein sequence ID" value="KAJ7753403.1"/>
    <property type="molecule type" value="Genomic_DNA"/>
</dbReference>
<evidence type="ECO:0000259" key="1">
    <source>
        <dbReference type="PROSITE" id="PS50097"/>
    </source>
</evidence>
<dbReference type="Gene3D" id="3.30.710.10">
    <property type="entry name" value="Potassium Channel Kv1.1, Chain A"/>
    <property type="match status" value="1"/>
</dbReference>
<protein>
    <recommendedName>
        <fullName evidence="1">BTB domain-containing protein</fullName>
    </recommendedName>
</protein>
<name>A0AAD7NB43_9AGAR</name>
<sequence>MEDDAERSDPHRVEELWFEDGSIVIQAGNSQFRVHRGILAARSPVFQDMLSFPQPPDAELVDGCPIVRLHDSATDVTAFLKAIFEPEFFGPFPTATTFDTIVGCLRLSHKYGVDYLRRRALIHLSSAYRTKLSESDTSTYNENNPNRGALEIISWPWPEGPSYNVYAIQIAREIGALWIIPSAFYDLSGAFRRIGRGVFHGASYRGIPTSLSAHDEESFFNGHNIQSQSTATDIMAFLSDPPVIDGCPSPKECAFLRLQVISDAREMIRANPSIPLDVWIADDWEKLRDLCPTCLAALQTAHQAARQVFWDKLPEIYGLPSWEELEQMKVSAIGTNWIS</sequence>
<comment type="caution">
    <text evidence="2">The sequence shown here is derived from an EMBL/GenBank/DDBJ whole genome shotgun (WGS) entry which is preliminary data.</text>
</comment>
<accession>A0AAD7NB43</accession>
<dbReference type="InterPro" id="IPR000210">
    <property type="entry name" value="BTB/POZ_dom"/>
</dbReference>
<dbReference type="Pfam" id="PF00651">
    <property type="entry name" value="BTB"/>
    <property type="match status" value="1"/>
</dbReference>
<reference evidence="2" key="1">
    <citation type="submission" date="2023-03" db="EMBL/GenBank/DDBJ databases">
        <title>Massive genome expansion in bonnet fungi (Mycena s.s.) driven by repeated elements and novel gene families across ecological guilds.</title>
        <authorList>
            <consortium name="Lawrence Berkeley National Laboratory"/>
            <person name="Harder C.B."/>
            <person name="Miyauchi S."/>
            <person name="Viragh M."/>
            <person name="Kuo A."/>
            <person name="Thoen E."/>
            <person name="Andreopoulos B."/>
            <person name="Lu D."/>
            <person name="Skrede I."/>
            <person name="Drula E."/>
            <person name="Henrissat B."/>
            <person name="Morin E."/>
            <person name="Kohler A."/>
            <person name="Barry K."/>
            <person name="LaButti K."/>
            <person name="Morin E."/>
            <person name="Salamov A."/>
            <person name="Lipzen A."/>
            <person name="Mereny Z."/>
            <person name="Hegedus B."/>
            <person name="Baldrian P."/>
            <person name="Stursova M."/>
            <person name="Weitz H."/>
            <person name="Taylor A."/>
            <person name="Grigoriev I.V."/>
            <person name="Nagy L.G."/>
            <person name="Martin F."/>
            <person name="Kauserud H."/>
        </authorList>
    </citation>
    <scope>NUCLEOTIDE SEQUENCE</scope>
    <source>
        <strain evidence="2">CBHHK188m</strain>
    </source>
</reference>
<feature type="domain" description="BTB" evidence="1">
    <location>
        <begin position="19"/>
        <end position="84"/>
    </location>
</feature>
<dbReference type="Proteomes" id="UP001215280">
    <property type="component" value="Unassembled WGS sequence"/>
</dbReference>
<dbReference type="InterPro" id="IPR011333">
    <property type="entry name" value="SKP1/BTB/POZ_sf"/>
</dbReference>
<dbReference type="SUPFAM" id="SSF54695">
    <property type="entry name" value="POZ domain"/>
    <property type="match status" value="1"/>
</dbReference>
<evidence type="ECO:0000313" key="3">
    <source>
        <dbReference type="Proteomes" id="UP001215280"/>
    </source>
</evidence>
<proteinExistence type="predicted"/>
<dbReference type="SMART" id="SM00225">
    <property type="entry name" value="BTB"/>
    <property type="match status" value="1"/>
</dbReference>
<keyword evidence="3" id="KW-1185">Reference proteome</keyword>
<organism evidence="2 3">
    <name type="scientific">Mycena maculata</name>
    <dbReference type="NCBI Taxonomy" id="230809"/>
    <lineage>
        <taxon>Eukaryota</taxon>
        <taxon>Fungi</taxon>
        <taxon>Dikarya</taxon>
        <taxon>Basidiomycota</taxon>
        <taxon>Agaricomycotina</taxon>
        <taxon>Agaricomycetes</taxon>
        <taxon>Agaricomycetidae</taxon>
        <taxon>Agaricales</taxon>
        <taxon>Marasmiineae</taxon>
        <taxon>Mycenaceae</taxon>
        <taxon>Mycena</taxon>
    </lineage>
</organism>